<protein>
    <recommendedName>
        <fullName evidence="4">DUF1090 domain-containing protein</fullName>
    </recommendedName>
</protein>
<evidence type="ECO:0008006" key="4">
    <source>
        <dbReference type="Google" id="ProtNLM"/>
    </source>
</evidence>
<dbReference type="Pfam" id="PF06476">
    <property type="entry name" value="DUF1090"/>
    <property type="match status" value="1"/>
</dbReference>
<accession>A0A679J6G8</accession>
<sequence length="113" mass="12376">MRVKPCFLALALTLAAPAFAQSAPAAAPLKGEDCKAQEALLERDIDLARSRGQMLRRRELADALAGLQVRCTAPAAPQGREARIERLEQEIRVLRSELEQAESQLRSLRGTAQ</sequence>
<dbReference type="RefSeq" id="WP_339091368.1">
    <property type="nucleotide sequence ID" value="NZ_LR743507.1"/>
</dbReference>
<evidence type="ECO:0000313" key="3">
    <source>
        <dbReference type="EMBL" id="CAA2106562.1"/>
    </source>
</evidence>
<keyword evidence="2" id="KW-0732">Signal</keyword>
<gene>
    <name evidence="3" type="ORF">VVAX_03800</name>
</gene>
<reference evidence="3" key="1">
    <citation type="submission" date="2019-12" db="EMBL/GenBank/DDBJ databases">
        <authorList>
            <person name="Cremers G."/>
        </authorList>
    </citation>
    <scope>NUCLEOTIDE SEQUENCE</scope>
    <source>
        <strain evidence="3">Vvax</strain>
    </source>
</reference>
<evidence type="ECO:0000256" key="2">
    <source>
        <dbReference type="SAM" id="SignalP"/>
    </source>
</evidence>
<feature type="coiled-coil region" evidence="1">
    <location>
        <begin position="84"/>
        <end position="111"/>
    </location>
</feature>
<keyword evidence="1" id="KW-0175">Coiled coil</keyword>
<dbReference type="AlphaFoldDB" id="A0A679J6G8"/>
<dbReference type="EMBL" id="LR743507">
    <property type="protein sequence ID" value="CAA2106562.1"/>
    <property type="molecule type" value="Genomic_DNA"/>
</dbReference>
<organism evidence="3">
    <name type="scientific">Variovorax paradoxus</name>
    <dbReference type="NCBI Taxonomy" id="34073"/>
    <lineage>
        <taxon>Bacteria</taxon>
        <taxon>Pseudomonadati</taxon>
        <taxon>Pseudomonadota</taxon>
        <taxon>Betaproteobacteria</taxon>
        <taxon>Burkholderiales</taxon>
        <taxon>Comamonadaceae</taxon>
        <taxon>Variovorax</taxon>
    </lineage>
</organism>
<feature type="chain" id="PRO_5025448095" description="DUF1090 domain-containing protein" evidence="2">
    <location>
        <begin position="21"/>
        <end position="113"/>
    </location>
</feature>
<evidence type="ECO:0000256" key="1">
    <source>
        <dbReference type="SAM" id="Coils"/>
    </source>
</evidence>
<name>A0A679J6G8_VARPD</name>
<proteinExistence type="predicted"/>
<dbReference type="InterPro" id="IPR009468">
    <property type="entry name" value="DUF1090"/>
</dbReference>
<feature type="signal peptide" evidence="2">
    <location>
        <begin position="1"/>
        <end position="20"/>
    </location>
</feature>